<dbReference type="EMBL" id="OR159674">
    <property type="protein sequence ID" value="WKW87096.1"/>
    <property type="molecule type" value="Genomic_DNA"/>
</dbReference>
<dbReference type="Proteomes" id="UP001654554">
    <property type="component" value="Segment"/>
</dbReference>
<protein>
    <submittedName>
        <fullName evidence="1">Uncharacterized protein</fullName>
    </submittedName>
</protein>
<sequence>MADDEREHTAADDVLEPFVLEWAERARKAQAAVDALLADTGRVPRVERTQKRDGSTRYVLVRFDRGDGMRGHAVTVKFTEQEWALMCSVVLATHGLRAIDTQEDA</sequence>
<organism evidence="1 2">
    <name type="scientific">Microbacterium phage Nicole72</name>
    <dbReference type="NCBI Taxonomy" id="3062838"/>
    <lineage>
        <taxon>Viruses</taxon>
        <taxon>Duplodnaviria</taxon>
        <taxon>Heunggongvirae</taxon>
        <taxon>Uroviricota</taxon>
        <taxon>Caudoviricetes</taxon>
        <taxon>Hodgkinviridae</taxon>
        <taxon>Meganvirus</taxon>
        <taxon>Meganvirus nichole72</taxon>
    </lineage>
</organism>
<evidence type="ECO:0000313" key="1">
    <source>
        <dbReference type="EMBL" id="WKW87096.1"/>
    </source>
</evidence>
<reference evidence="1" key="1">
    <citation type="submission" date="2023-06" db="EMBL/GenBank/DDBJ databases">
        <authorList>
            <person name="Byrum C.A."/>
            <person name="Fullante V.A."/>
            <person name="Ghosh G."/>
            <person name="Ivey A.L."/>
            <person name="Joby C.P."/>
            <person name="Johnson E."/>
            <person name="Kamil H.A."/>
            <person name="Martinez L."/>
            <person name="Tutelo G.A."/>
            <person name="Wilson D."/>
            <person name="Ziegler A.J."/>
            <person name="Garlena R.A."/>
            <person name="Russell D.A."/>
            <person name="Jacobs-Sera D."/>
            <person name="Hatfull G.F."/>
        </authorList>
    </citation>
    <scope>NUCLEOTIDE SEQUENCE</scope>
</reference>
<name>A0ACD4UHK1_9CAUD</name>
<evidence type="ECO:0000313" key="2">
    <source>
        <dbReference type="Proteomes" id="UP001654554"/>
    </source>
</evidence>
<accession>A0ACD4UHK1</accession>
<proteinExistence type="predicted"/>
<keyword evidence="2" id="KW-1185">Reference proteome</keyword>
<gene>
    <name evidence="1" type="primary">59</name>
    <name evidence="1" type="ORF">SEA_NICOLE72_59</name>
</gene>